<protein>
    <recommendedName>
        <fullName evidence="4">DUF3016 domain-containing protein</fullName>
    </recommendedName>
</protein>
<feature type="chain" id="PRO_5011479818" description="DUF3016 domain-containing protein" evidence="1">
    <location>
        <begin position="24"/>
        <end position="170"/>
    </location>
</feature>
<keyword evidence="3" id="KW-1185">Reference proteome</keyword>
<dbReference type="Pfam" id="PF11454">
    <property type="entry name" value="DUF3016"/>
    <property type="match status" value="1"/>
</dbReference>
<evidence type="ECO:0000256" key="1">
    <source>
        <dbReference type="SAM" id="SignalP"/>
    </source>
</evidence>
<dbReference type="OrthoDB" id="195620at2"/>
<keyword evidence="1" id="KW-0732">Signal</keyword>
<feature type="signal peptide" evidence="1">
    <location>
        <begin position="1"/>
        <end position="23"/>
    </location>
</feature>
<dbReference type="EMBL" id="FNYC01000005">
    <property type="protein sequence ID" value="SEJ21990.1"/>
    <property type="molecule type" value="Genomic_DNA"/>
</dbReference>
<evidence type="ECO:0000313" key="3">
    <source>
        <dbReference type="Proteomes" id="UP000199420"/>
    </source>
</evidence>
<name>A0A1H6XAT7_9GAMM</name>
<gene>
    <name evidence="2" type="ORF">SAMN04487997_2752</name>
</gene>
<sequence length="170" mass="18927">MSKLPIRPTFGLALALVTFAAAAANGPVTVRYDHPENFAETREVKAFAPSRADPGYLDRLKGYIEKKAAKSLEPGQKLDIVVTDLDRAGSYLPSVGSPNPVRVVKDVYPPRMTLHFRLLDSQGRVIREGERKLTDLGFMYDNPGGFSDTDPLRYEKHMIDRWLARGPANL</sequence>
<proteinExistence type="predicted"/>
<dbReference type="Proteomes" id="UP000199420">
    <property type="component" value="Unassembled WGS sequence"/>
</dbReference>
<evidence type="ECO:0000313" key="2">
    <source>
        <dbReference type="EMBL" id="SEJ21990.1"/>
    </source>
</evidence>
<accession>A0A1H6XAT7</accession>
<dbReference type="STRING" id="529704.SAMN02927913_2729"/>
<dbReference type="AlphaFoldDB" id="A0A1H6XAT7"/>
<organism evidence="2 3">
    <name type="scientific">Frateuria terrea</name>
    <dbReference type="NCBI Taxonomy" id="529704"/>
    <lineage>
        <taxon>Bacteria</taxon>
        <taxon>Pseudomonadati</taxon>
        <taxon>Pseudomonadota</taxon>
        <taxon>Gammaproteobacteria</taxon>
        <taxon>Lysobacterales</taxon>
        <taxon>Rhodanobacteraceae</taxon>
        <taxon>Frateuria</taxon>
    </lineage>
</organism>
<dbReference type="RefSeq" id="WP_091337958.1">
    <property type="nucleotide sequence ID" value="NZ_FNYC01000005.1"/>
</dbReference>
<reference evidence="2 3" key="1">
    <citation type="submission" date="2016-10" db="EMBL/GenBank/DDBJ databases">
        <authorList>
            <person name="de Groot N.N."/>
        </authorList>
    </citation>
    <scope>NUCLEOTIDE SEQUENCE [LARGE SCALE GENOMIC DNA]</scope>
    <source>
        <strain evidence="2 3">DSM 26515</strain>
    </source>
</reference>
<dbReference type="InterPro" id="IPR021557">
    <property type="entry name" value="DUF3016"/>
</dbReference>
<evidence type="ECO:0008006" key="4">
    <source>
        <dbReference type="Google" id="ProtNLM"/>
    </source>
</evidence>